<sequence length="69" mass="8371">MVYQLYLIMHWSQFLLWKIMLITLLLLNLFILNLKRHVSRLPLKTVHFFVFLEAGVVSLQVKVFQREKL</sequence>
<feature type="transmembrane region" description="Helical" evidence="1">
    <location>
        <begin position="15"/>
        <end position="34"/>
    </location>
</feature>
<name>A0A0L7LWJ3_PLAF4</name>
<evidence type="ECO:0000256" key="1">
    <source>
        <dbReference type="SAM" id="Phobius"/>
    </source>
</evidence>
<reference evidence="3" key="1">
    <citation type="submission" date="2006-09" db="EMBL/GenBank/DDBJ databases">
        <title>Annotation of Plasmodium falciparum Dd2.</title>
        <authorList>
            <consortium name="The Broad Institute Genome Sequencing Platform"/>
            <person name="Volkman S.K."/>
            <person name="Neafsey D.E."/>
            <person name="Dash A.P."/>
            <person name="Chitnis C.E."/>
            <person name="Hartl D.L."/>
            <person name="Young S.K."/>
            <person name="Zeng Q."/>
            <person name="Koehrsen M."/>
            <person name="Alvarado L."/>
            <person name="Berlin A."/>
            <person name="Borenstein D."/>
            <person name="Chapman S.B."/>
            <person name="Chen Z."/>
            <person name="Engels R."/>
            <person name="Freedman E."/>
            <person name="Gellesch M."/>
            <person name="Goldberg J."/>
            <person name="Griggs A."/>
            <person name="Gujja S."/>
            <person name="Heilman E.R."/>
            <person name="Heiman D.I."/>
            <person name="Howarth C."/>
            <person name="Jen D."/>
            <person name="Larson L."/>
            <person name="Mehta T."/>
            <person name="Neiman D."/>
            <person name="Park D."/>
            <person name="Pearson M."/>
            <person name="Roberts A."/>
            <person name="Saif S."/>
            <person name="Shea T."/>
            <person name="Shenoy N."/>
            <person name="Sisk P."/>
            <person name="Stolte C."/>
            <person name="Sykes S."/>
            <person name="Walk T."/>
            <person name="White J."/>
            <person name="Yandava C."/>
            <person name="Haas B."/>
            <person name="Henn M.R."/>
            <person name="Nusbaum C."/>
            <person name="Birren B."/>
        </authorList>
    </citation>
    <scope>NUCLEOTIDE SEQUENCE [LARGE SCALE GENOMIC DNA]</scope>
</reference>
<evidence type="ECO:0000313" key="3">
    <source>
        <dbReference type="Proteomes" id="UP000054282"/>
    </source>
</evidence>
<dbReference type="AlphaFoldDB" id="A0A0L7LWJ3"/>
<evidence type="ECO:0000313" key="2">
    <source>
        <dbReference type="EMBL" id="KOB84962.1"/>
    </source>
</evidence>
<gene>
    <name evidence="2" type="ORF">PFDG_00358</name>
</gene>
<keyword evidence="1" id="KW-0472">Membrane</keyword>
<organism evidence="2 3">
    <name type="scientific">Plasmodium falciparum (isolate Dd2)</name>
    <dbReference type="NCBI Taxonomy" id="57267"/>
    <lineage>
        <taxon>Eukaryota</taxon>
        <taxon>Sar</taxon>
        <taxon>Alveolata</taxon>
        <taxon>Apicomplexa</taxon>
        <taxon>Aconoidasida</taxon>
        <taxon>Haemosporida</taxon>
        <taxon>Plasmodiidae</taxon>
        <taxon>Plasmodium</taxon>
        <taxon>Plasmodium (Laverania)</taxon>
    </lineage>
</organism>
<keyword evidence="1" id="KW-1133">Transmembrane helix</keyword>
<reference evidence="3" key="2">
    <citation type="submission" date="2006-09" db="EMBL/GenBank/DDBJ databases">
        <title>The genome sequence of Plasmodium falciparum Dd2.</title>
        <authorList>
            <consortium name="The Broad Institute Genome Sequencing Platform"/>
            <person name="Birren B."/>
            <person name="Lander E."/>
            <person name="Galagan J."/>
            <person name="Nusbaum C."/>
            <person name="Devon K."/>
            <person name="Henn M."/>
            <person name="Jaffe D."/>
            <person name="Butler J."/>
            <person name="Alvarez P."/>
            <person name="Gnerre S."/>
            <person name="Grabherr M."/>
            <person name="Kleber M."/>
            <person name="Mauceli E."/>
            <person name="Brockman W."/>
            <person name="MacCallum I.A."/>
            <person name="Rounsley S."/>
            <person name="Young S."/>
            <person name="LaButti K."/>
            <person name="Pushparaj V."/>
            <person name="DeCaprio D."/>
            <person name="Crawford M."/>
            <person name="Koehrsen M."/>
            <person name="Engels R."/>
            <person name="Montgomery P."/>
            <person name="Pearson M."/>
            <person name="Howarth C."/>
            <person name="Larson L."/>
            <person name="Luoma S."/>
            <person name="White J."/>
            <person name="Kodira C."/>
            <person name="Zeng Q."/>
            <person name="O'Leary S."/>
            <person name="Yandava C."/>
            <person name="Alvarado L."/>
            <person name="Wirth D."/>
            <person name="Volkman S."/>
            <person name="Hartl D."/>
        </authorList>
    </citation>
    <scope>NUCLEOTIDE SEQUENCE [LARGE SCALE GENOMIC DNA]</scope>
</reference>
<dbReference type="KEGG" id="pfd:PFDG_00358"/>
<protein>
    <submittedName>
        <fullName evidence="2">Uncharacterized protein</fullName>
    </submittedName>
</protein>
<dbReference type="Proteomes" id="UP000054282">
    <property type="component" value="Unassembled WGS sequence"/>
</dbReference>
<keyword evidence="1" id="KW-0812">Transmembrane</keyword>
<proteinExistence type="predicted"/>
<dbReference type="EMBL" id="DS016079">
    <property type="protein sequence ID" value="KOB84962.1"/>
    <property type="molecule type" value="Genomic_DNA"/>
</dbReference>
<accession>A0A0L7LWJ3</accession>